<protein>
    <submittedName>
        <fullName evidence="3">ADP-heptose--LPS heptosyltransferase</fullName>
    </submittedName>
</protein>
<dbReference type="GO" id="GO:0009244">
    <property type="term" value="P:lipopolysaccharide core region biosynthetic process"/>
    <property type="evidence" value="ECO:0007669"/>
    <property type="project" value="TreeGrafter"/>
</dbReference>
<dbReference type="RefSeq" id="WP_109014612.1">
    <property type="nucleotide sequence ID" value="NZ_BDOQ01000003.1"/>
</dbReference>
<dbReference type="InterPro" id="IPR051199">
    <property type="entry name" value="LPS_LOS_Heptosyltrfase"/>
</dbReference>
<evidence type="ECO:0000256" key="2">
    <source>
        <dbReference type="ARBA" id="ARBA00022679"/>
    </source>
</evidence>
<dbReference type="InterPro" id="IPR002201">
    <property type="entry name" value="Glyco_trans_9"/>
</dbReference>
<dbReference type="Pfam" id="PF01075">
    <property type="entry name" value="Glyco_transf_9"/>
    <property type="match status" value="1"/>
</dbReference>
<comment type="caution">
    <text evidence="3">The sequence shown here is derived from an EMBL/GenBank/DDBJ whole genome shotgun (WGS) entry which is preliminary data.</text>
</comment>
<dbReference type="PANTHER" id="PTHR30160:SF7">
    <property type="entry name" value="ADP-HEPTOSE--LPS HEPTOSYLTRANSFERASE 2"/>
    <property type="match status" value="1"/>
</dbReference>
<reference evidence="3 4" key="1">
    <citation type="journal article" date="2018" name="Environ. Microbiol.">
        <title>Isolation and genomic characterization of Novimethylophilus kurashikiensis gen. nov. sp. nov., a new lanthanide-dependent methylotrophic species of Methylophilaceae.</title>
        <authorList>
            <person name="Lv H."/>
            <person name="Sahin N."/>
            <person name="Tani A."/>
        </authorList>
    </citation>
    <scope>NUCLEOTIDE SEQUENCE [LARGE SCALE GENOMIC DNA]</scope>
    <source>
        <strain evidence="3 4">La2-4</strain>
    </source>
</reference>
<evidence type="ECO:0000313" key="3">
    <source>
        <dbReference type="EMBL" id="GBG13404.1"/>
    </source>
</evidence>
<dbReference type="Proteomes" id="UP000245081">
    <property type="component" value="Unassembled WGS sequence"/>
</dbReference>
<dbReference type="PANTHER" id="PTHR30160">
    <property type="entry name" value="TETRAACYLDISACCHARIDE 4'-KINASE-RELATED"/>
    <property type="match status" value="1"/>
</dbReference>
<proteinExistence type="predicted"/>
<evidence type="ECO:0000256" key="1">
    <source>
        <dbReference type="ARBA" id="ARBA00022676"/>
    </source>
</evidence>
<keyword evidence="1" id="KW-0328">Glycosyltransferase</keyword>
<dbReference type="CDD" id="cd03789">
    <property type="entry name" value="GT9_LPS_heptosyltransferase"/>
    <property type="match status" value="1"/>
</dbReference>
<dbReference type="GO" id="GO:0005829">
    <property type="term" value="C:cytosol"/>
    <property type="evidence" value="ECO:0007669"/>
    <property type="project" value="TreeGrafter"/>
</dbReference>
<dbReference type="OrthoDB" id="9781892at2"/>
<dbReference type="GO" id="GO:0008713">
    <property type="term" value="F:ADP-heptose-lipopolysaccharide heptosyltransferase activity"/>
    <property type="evidence" value="ECO:0007669"/>
    <property type="project" value="TreeGrafter"/>
</dbReference>
<sequence>MQTNEGRSPTILGDQVLLVAASHTGNNIFCTPAIRFLKKHYPGTTFDLVALNKKSAEVFYGNPDIRTLLISDSKRKLAKLAEQYSQVICLYYKSIDAVSGIKKNLVSVPPLVSGVHHAEQVLQFVAGYTGYPLTDEDRAYVIGRGVNGHPSPLANVGIKPDDILICMHLGCARTAIHGWKFFYRRQATHQKLWPVDRYIELANRLIDADSRIRFVITGTKHESFLGKRFEQSVPGTINLIGKTDVPELFKLMSEVNLYISQDCGVLHVASGSNVPLVGLFGPTNPANTGPYPVKQNHAVIKKESMDDIDTAEVAAAALNLLKAFPRAKEA</sequence>
<accession>A0A2R5F9T8</accession>
<dbReference type="AlphaFoldDB" id="A0A2R5F9T8"/>
<dbReference type="SUPFAM" id="SSF53756">
    <property type="entry name" value="UDP-Glycosyltransferase/glycogen phosphorylase"/>
    <property type="match status" value="1"/>
</dbReference>
<gene>
    <name evidence="3" type="ORF">NMK_0951</name>
</gene>
<keyword evidence="2 3" id="KW-0808">Transferase</keyword>
<organism evidence="3 4">
    <name type="scientific">Novimethylophilus kurashikiensis</name>
    <dbReference type="NCBI Taxonomy" id="1825523"/>
    <lineage>
        <taxon>Bacteria</taxon>
        <taxon>Pseudomonadati</taxon>
        <taxon>Pseudomonadota</taxon>
        <taxon>Betaproteobacteria</taxon>
        <taxon>Nitrosomonadales</taxon>
        <taxon>Methylophilaceae</taxon>
        <taxon>Novimethylophilus</taxon>
    </lineage>
</organism>
<dbReference type="EMBL" id="BDOQ01000003">
    <property type="protein sequence ID" value="GBG13404.1"/>
    <property type="molecule type" value="Genomic_DNA"/>
</dbReference>
<evidence type="ECO:0000313" key="4">
    <source>
        <dbReference type="Proteomes" id="UP000245081"/>
    </source>
</evidence>
<keyword evidence="4" id="KW-1185">Reference proteome</keyword>
<name>A0A2R5F9T8_9PROT</name>
<dbReference type="Gene3D" id="3.40.50.2000">
    <property type="entry name" value="Glycogen Phosphorylase B"/>
    <property type="match status" value="2"/>
</dbReference>